<comment type="caution">
    <text evidence="2">The sequence shown here is derived from an EMBL/GenBank/DDBJ whole genome shotgun (WGS) entry which is preliminary data.</text>
</comment>
<feature type="transmembrane region" description="Helical" evidence="1">
    <location>
        <begin position="12"/>
        <end position="39"/>
    </location>
</feature>
<protein>
    <submittedName>
        <fullName evidence="2">Uncharacterized protein</fullName>
    </submittedName>
</protein>
<dbReference type="PATRIC" id="fig|1354303.4.peg.2341"/>
<evidence type="ECO:0000313" key="2">
    <source>
        <dbReference type="EMBL" id="ERL55030.1"/>
    </source>
</evidence>
<organism evidence="2 3">
    <name type="scientific">Psychrobacter aquaticus CMS 56</name>
    <dbReference type="NCBI Taxonomy" id="1354303"/>
    <lineage>
        <taxon>Bacteria</taxon>
        <taxon>Pseudomonadati</taxon>
        <taxon>Pseudomonadota</taxon>
        <taxon>Gammaproteobacteria</taxon>
        <taxon>Moraxellales</taxon>
        <taxon>Moraxellaceae</taxon>
        <taxon>Psychrobacter</taxon>
    </lineage>
</organism>
<name>U4T303_9GAMM</name>
<sequence length="41" mass="4690">MLSNATITGEWIVLFIGMPFYIEFIKLLCLAVSTTYSLFNQ</sequence>
<keyword evidence="3" id="KW-1185">Reference proteome</keyword>
<keyword evidence="1" id="KW-1133">Transmembrane helix</keyword>
<accession>U4T303</accession>
<keyword evidence="1" id="KW-0812">Transmembrane</keyword>
<dbReference type="Proteomes" id="UP000016761">
    <property type="component" value="Unassembled WGS sequence"/>
</dbReference>
<evidence type="ECO:0000313" key="3">
    <source>
        <dbReference type="Proteomes" id="UP000016761"/>
    </source>
</evidence>
<dbReference type="AlphaFoldDB" id="U4T303"/>
<dbReference type="EMBL" id="AUSW01000034">
    <property type="protein sequence ID" value="ERL55030.1"/>
    <property type="molecule type" value="Genomic_DNA"/>
</dbReference>
<gene>
    <name evidence="2" type="ORF">M917_2376</name>
</gene>
<evidence type="ECO:0000256" key="1">
    <source>
        <dbReference type="SAM" id="Phobius"/>
    </source>
</evidence>
<keyword evidence="1" id="KW-0472">Membrane</keyword>
<proteinExistence type="predicted"/>
<reference evidence="2 3" key="1">
    <citation type="journal article" date="2013" name="Genome Announc.">
        <title>Draft Genome Sequence of Psychrobacter aquaticus Strain CMS 56T, Isolated from a Cyanobacterial Mat Sample Collected from Water Bodies in the McMurdo Dry Valley Region of Antarctica.</title>
        <authorList>
            <person name="Reddy G.S."/>
            <person name="Ara S."/>
            <person name="Singh A."/>
            <person name="Kumar Pinnaka A."/>
            <person name="Shivaji S."/>
        </authorList>
    </citation>
    <scope>NUCLEOTIDE SEQUENCE [LARGE SCALE GENOMIC DNA]</scope>
    <source>
        <strain evidence="2 3">CMS 56</strain>
    </source>
</reference>